<feature type="transmembrane region" description="Helical" evidence="1">
    <location>
        <begin position="28"/>
        <end position="44"/>
    </location>
</feature>
<sequence length="90" mass="9731">MENLLTQENLNDIKELIENKIADIPGEFLLLGGLGTLLLSSYLLKKGNKQAAAAIGSLAVPIVGIGLTKYKDLLKSDLESFKQYVQPAES</sequence>
<organism evidence="2 3">
    <name type="scientific">Flavobacterium panici</name>
    <dbReference type="NCBI Taxonomy" id="2654843"/>
    <lineage>
        <taxon>Bacteria</taxon>
        <taxon>Pseudomonadati</taxon>
        <taxon>Bacteroidota</taxon>
        <taxon>Flavobacteriia</taxon>
        <taxon>Flavobacteriales</taxon>
        <taxon>Flavobacteriaceae</taxon>
        <taxon>Flavobacterium</taxon>
    </lineage>
</organism>
<accession>A0A9N8P3F1</accession>
<keyword evidence="1" id="KW-0812">Transmembrane</keyword>
<comment type="caution">
    <text evidence="2">The sequence shown here is derived from an EMBL/GenBank/DDBJ whole genome shotgun (WGS) entry which is preliminary data.</text>
</comment>
<keyword evidence="1" id="KW-0472">Membrane</keyword>
<dbReference type="AlphaFoldDB" id="A0A9N8P3F1"/>
<feature type="transmembrane region" description="Helical" evidence="1">
    <location>
        <begin position="51"/>
        <end position="70"/>
    </location>
</feature>
<keyword evidence="3" id="KW-1185">Reference proteome</keyword>
<gene>
    <name evidence="2" type="ORF">FLAPXU55_03864</name>
</gene>
<dbReference type="EMBL" id="CAIJDE010000058">
    <property type="protein sequence ID" value="CAC9976140.1"/>
    <property type="molecule type" value="Genomic_DNA"/>
</dbReference>
<reference evidence="2 3" key="1">
    <citation type="submission" date="2020-06" db="EMBL/GenBank/DDBJ databases">
        <authorList>
            <person name="Criscuolo A."/>
        </authorList>
    </citation>
    <scope>NUCLEOTIDE SEQUENCE [LARGE SCALE GENOMIC DNA]</scope>
    <source>
        <strain evidence="2">PXU-55</strain>
    </source>
</reference>
<protein>
    <recommendedName>
        <fullName evidence="4">PrgI family protein</fullName>
    </recommendedName>
</protein>
<dbReference type="RefSeq" id="WP_053471219.1">
    <property type="nucleotide sequence ID" value="NZ_CAIJDE010000058.1"/>
</dbReference>
<dbReference type="Proteomes" id="UP000533639">
    <property type="component" value="Unassembled WGS sequence"/>
</dbReference>
<keyword evidence="1" id="KW-1133">Transmembrane helix</keyword>
<evidence type="ECO:0000313" key="2">
    <source>
        <dbReference type="EMBL" id="CAC9976140.1"/>
    </source>
</evidence>
<proteinExistence type="predicted"/>
<evidence type="ECO:0000313" key="3">
    <source>
        <dbReference type="Proteomes" id="UP000533639"/>
    </source>
</evidence>
<evidence type="ECO:0000256" key="1">
    <source>
        <dbReference type="SAM" id="Phobius"/>
    </source>
</evidence>
<evidence type="ECO:0008006" key="4">
    <source>
        <dbReference type="Google" id="ProtNLM"/>
    </source>
</evidence>
<name>A0A9N8P3F1_9FLAO</name>